<dbReference type="AlphaFoldDB" id="A0A2P6RF77"/>
<evidence type="ECO:0000256" key="1">
    <source>
        <dbReference type="ARBA" id="ARBA00022723"/>
    </source>
</evidence>
<dbReference type="InterPro" id="IPR001293">
    <property type="entry name" value="Znf_TRAF"/>
</dbReference>
<organism evidence="6 7">
    <name type="scientific">Rosa chinensis</name>
    <name type="common">China rose</name>
    <dbReference type="NCBI Taxonomy" id="74649"/>
    <lineage>
        <taxon>Eukaryota</taxon>
        <taxon>Viridiplantae</taxon>
        <taxon>Streptophyta</taxon>
        <taxon>Embryophyta</taxon>
        <taxon>Tracheophyta</taxon>
        <taxon>Spermatophyta</taxon>
        <taxon>Magnoliopsida</taxon>
        <taxon>eudicotyledons</taxon>
        <taxon>Gunneridae</taxon>
        <taxon>Pentapetalae</taxon>
        <taxon>rosids</taxon>
        <taxon>fabids</taxon>
        <taxon>Rosales</taxon>
        <taxon>Rosaceae</taxon>
        <taxon>Rosoideae</taxon>
        <taxon>Rosoideae incertae sedis</taxon>
        <taxon>Rosa</taxon>
    </lineage>
</organism>
<feature type="zinc finger region" description="TRAF-type" evidence="4">
    <location>
        <begin position="27"/>
        <end position="74"/>
    </location>
</feature>
<proteinExistence type="predicted"/>
<name>A0A2P6RF77_ROSCH</name>
<accession>A0A2P6RF77</accession>
<keyword evidence="3 4" id="KW-0862">Zinc</keyword>
<evidence type="ECO:0000256" key="3">
    <source>
        <dbReference type="ARBA" id="ARBA00022833"/>
    </source>
</evidence>
<evidence type="ECO:0000256" key="2">
    <source>
        <dbReference type="ARBA" id="ARBA00022771"/>
    </source>
</evidence>
<dbReference type="EMBL" id="PDCK01000041">
    <property type="protein sequence ID" value="PRQ45088.1"/>
    <property type="molecule type" value="Genomic_DNA"/>
</dbReference>
<dbReference type="PANTHER" id="PTHR10131:SF161">
    <property type="entry name" value="F26K24.24 PROTEIN"/>
    <property type="match status" value="1"/>
</dbReference>
<evidence type="ECO:0000259" key="5">
    <source>
        <dbReference type="PROSITE" id="PS50145"/>
    </source>
</evidence>
<evidence type="ECO:0000313" key="6">
    <source>
        <dbReference type="EMBL" id="PRQ45088.1"/>
    </source>
</evidence>
<gene>
    <name evidence="6" type="ORF">RchiOBHm_Chr3g0486361</name>
</gene>
<reference evidence="6 7" key="1">
    <citation type="journal article" date="2018" name="Nat. Genet.">
        <title>The Rosa genome provides new insights in the design of modern roses.</title>
        <authorList>
            <person name="Bendahmane M."/>
        </authorList>
    </citation>
    <scope>NUCLEOTIDE SEQUENCE [LARGE SCALE GENOMIC DNA]</scope>
    <source>
        <strain evidence="7">cv. Old Blush</strain>
    </source>
</reference>
<dbReference type="GO" id="GO:0008270">
    <property type="term" value="F:zinc ion binding"/>
    <property type="evidence" value="ECO:0007669"/>
    <property type="project" value="UniProtKB-KW"/>
</dbReference>
<dbReference type="Proteomes" id="UP000238479">
    <property type="component" value="Chromosome 3"/>
</dbReference>
<evidence type="ECO:0000313" key="7">
    <source>
        <dbReference type="Proteomes" id="UP000238479"/>
    </source>
</evidence>
<dbReference type="EC" id="2.5.1.117" evidence="6"/>
<dbReference type="GO" id="GO:0010357">
    <property type="term" value="F:homogentisate solanesyltransferase activity"/>
    <property type="evidence" value="ECO:0007669"/>
    <property type="project" value="UniProtKB-EC"/>
</dbReference>
<dbReference type="Gene3D" id="3.30.40.10">
    <property type="entry name" value="Zinc/RING finger domain, C3HC4 (zinc finger)"/>
    <property type="match status" value="1"/>
</dbReference>
<comment type="caution">
    <text evidence="6">The sequence shown here is derived from an EMBL/GenBank/DDBJ whole genome shotgun (WGS) entry which is preliminary data.</text>
</comment>
<dbReference type="PROSITE" id="PS50145">
    <property type="entry name" value="ZF_TRAF"/>
    <property type="match status" value="1"/>
</dbReference>
<evidence type="ECO:0000256" key="4">
    <source>
        <dbReference type="PROSITE-ProRule" id="PRU00207"/>
    </source>
</evidence>
<feature type="domain" description="TRAF-type" evidence="5">
    <location>
        <begin position="27"/>
        <end position="74"/>
    </location>
</feature>
<keyword evidence="6" id="KW-0808">Transferase</keyword>
<protein>
    <submittedName>
        <fullName evidence="6">Putative homogentisate solanesyltransferase</fullName>
        <ecNumber evidence="6">2.5.1.117</ecNumber>
    </submittedName>
</protein>
<dbReference type="PANTHER" id="PTHR10131">
    <property type="entry name" value="TNF RECEPTOR ASSOCIATED FACTOR"/>
    <property type="match status" value="1"/>
</dbReference>
<keyword evidence="1 4" id="KW-0479">Metal-binding</keyword>
<dbReference type="InterPro" id="IPR013083">
    <property type="entry name" value="Znf_RING/FYVE/PHD"/>
</dbReference>
<dbReference type="Pfam" id="PF02176">
    <property type="entry name" value="zf-TRAF"/>
    <property type="match status" value="1"/>
</dbReference>
<dbReference type="STRING" id="74649.A0A2P6RF77"/>
<keyword evidence="7" id="KW-1185">Reference proteome</keyword>
<keyword evidence="2 4" id="KW-0863">Zinc-finger</keyword>
<sequence length="151" mass="17775">MMDIMPYFVQARCINMMQYAPSRIKIIPCEQNCTDTIMRREMDRHCITICPMKLVSCPFYAVGWQFPIPHCKLEQHHSDDLHSHMLVVLQSIHKEASMEDLERSLEQLKEVSSLYLSCTFVNYSLRANTTKICYLVLQDLNINSYSIEYEK</sequence>
<dbReference type="Gramene" id="PRQ45088">
    <property type="protein sequence ID" value="PRQ45088"/>
    <property type="gene ID" value="RchiOBHm_Chr3g0486361"/>
</dbReference>